<keyword evidence="2" id="KW-0808">Transferase</keyword>
<dbReference type="Gene3D" id="1.20.120.1760">
    <property type="match status" value="1"/>
</dbReference>
<dbReference type="RefSeq" id="WP_183463374.1">
    <property type="nucleotide sequence ID" value="NZ_JACHWZ010000028.1"/>
</dbReference>
<dbReference type="GO" id="GO:0016020">
    <property type="term" value="C:membrane"/>
    <property type="evidence" value="ECO:0007669"/>
    <property type="project" value="InterPro"/>
</dbReference>
<name>A0A7W4ZCF4_9GAMM</name>
<evidence type="ECO:0000256" key="1">
    <source>
        <dbReference type="SAM" id="Phobius"/>
    </source>
</evidence>
<keyword evidence="1" id="KW-0472">Membrane</keyword>
<reference evidence="2 3" key="1">
    <citation type="submission" date="2020-08" db="EMBL/GenBank/DDBJ databases">
        <title>Genomic Encyclopedia of Type Strains, Phase III (KMG-III): the genomes of soil and plant-associated and newly described type strains.</title>
        <authorList>
            <person name="Whitman W."/>
        </authorList>
    </citation>
    <scope>NUCLEOTIDE SEQUENCE [LARGE SCALE GENOMIC DNA]</scope>
    <source>
        <strain evidence="2 3">CECT 8799</strain>
    </source>
</reference>
<dbReference type="GO" id="GO:0008654">
    <property type="term" value="P:phospholipid biosynthetic process"/>
    <property type="evidence" value="ECO:0007669"/>
    <property type="project" value="InterPro"/>
</dbReference>
<comment type="caution">
    <text evidence="2">The sequence shown here is derived from an EMBL/GenBank/DDBJ whole genome shotgun (WGS) entry which is preliminary data.</text>
</comment>
<dbReference type="EMBL" id="JACHWZ010000028">
    <property type="protein sequence ID" value="MBB3063310.1"/>
    <property type="molecule type" value="Genomic_DNA"/>
</dbReference>
<accession>A0A7W4ZCF4</accession>
<evidence type="ECO:0000313" key="3">
    <source>
        <dbReference type="Proteomes" id="UP000535937"/>
    </source>
</evidence>
<dbReference type="GO" id="GO:0008444">
    <property type="term" value="F:CDP-diacylglycerol-glycerol-3-phosphate 3-phosphatidyltransferase activity"/>
    <property type="evidence" value="ECO:0007669"/>
    <property type="project" value="UniProtKB-EC"/>
</dbReference>
<feature type="transmembrane region" description="Helical" evidence="1">
    <location>
        <begin position="25"/>
        <end position="44"/>
    </location>
</feature>
<keyword evidence="1" id="KW-0812">Transmembrane</keyword>
<feature type="transmembrane region" description="Helical" evidence="1">
    <location>
        <begin position="138"/>
        <end position="159"/>
    </location>
</feature>
<protein>
    <submittedName>
        <fullName evidence="2">CDP-diacylglycerol--glycerol-3-phosphate 3-phosphatidyltransferase</fullName>
        <ecNumber evidence="2">2.7.8.5</ecNumber>
    </submittedName>
</protein>
<dbReference type="InterPro" id="IPR043130">
    <property type="entry name" value="CDP-OH_PTrfase_TM_dom"/>
</dbReference>
<organism evidence="2 3">
    <name type="scientific">Microbulbifer rhizosphaerae</name>
    <dbReference type="NCBI Taxonomy" id="1562603"/>
    <lineage>
        <taxon>Bacteria</taxon>
        <taxon>Pseudomonadati</taxon>
        <taxon>Pseudomonadota</taxon>
        <taxon>Gammaproteobacteria</taxon>
        <taxon>Cellvibrionales</taxon>
        <taxon>Microbulbiferaceae</taxon>
        <taxon>Microbulbifer</taxon>
    </lineage>
</organism>
<keyword evidence="3" id="KW-1185">Reference proteome</keyword>
<dbReference type="InterPro" id="IPR000462">
    <property type="entry name" value="CDP-OH_P_trans"/>
</dbReference>
<keyword evidence="1" id="KW-1133">Transmembrane helix</keyword>
<gene>
    <name evidence="2" type="ORF">FHS09_004168</name>
</gene>
<dbReference type="Proteomes" id="UP000535937">
    <property type="component" value="Unassembled WGS sequence"/>
</dbReference>
<proteinExistence type="predicted"/>
<dbReference type="Pfam" id="PF01066">
    <property type="entry name" value="CDP-OH_P_transf"/>
    <property type="match status" value="1"/>
</dbReference>
<dbReference type="AlphaFoldDB" id="A0A7W4ZCF4"/>
<dbReference type="EC" id="2.7.8.5" evidence="2"/>
<evidence type="ECO:0000313" key="2">
    <source>
        <dbReference type="EMBL" id="MBB3063310.1"/>
    </source>
</evidence>
<sequence>MPRLASTPPHHASAPVPGYQQFTPWLLVAIRLALGPLSILMVYLDLPRWIWTTQFLLAILSDIYDGKLARQWGTASAGLRRADSITDIFYAFSCLACFWMAEPDTISNHAAGIAIVVALQLARMGIDWLRFGKLASYHAFSMKLFGLTLIPVGILLMGFSEVYWIMWLSLAMGAAAQAEAMTMSLILPRWTYDVKHIGIALSIRKQYCTTPQNQL</sequence>